<reference evidence="2 3" key="1">
    <citation type="journal article" date="2012" name="J. Bacteriol.">
        <title>Complete Genome Sequence of Providencia stuartii Clinical Isolate MRSN 2154.</title>
        <authorList>
            <person name="Clifford R.J."/>
            <person name="Hang J."/>
            <person name="Riley M.C."/>
            <person name="Onmus-Leone F."/>
            <person name="Kuschner R.A."/>
            <person name="Lesho E.P."/>
            <person name="Waterman P.E."/>
        </authorList>
    </citation>
    <scope>NUCLEOTIDE SEQUENCE [LARGE SCALE GENOMIC DNA]</scope>
    <source>
        <strain evidence="2 3">MRSN 2154</strain>
    </source>
</reference>
<dbReference type="Gene3D" id="3.40.630.30">
    <property type="match status" value="1"/>
</dbReference>
<feature type="domain" description="N-acetyltransferase" evidence="1">
    <location>
        <begin position="1"/>
        <end position="136"/>
    </location>
</feature>
<dbReference type="EMBL" id="CP003488">
    <property type="protein sequence ID" value="AFH92923.1"/>
    <property type="molecule type" value="Genomic_DNA"/>
</dbReference>
<dbReference type="KEGG" id="psi:S70_05230"/>
<dbReference type="OrthoDB" id="9787920at2"/>
<name>A0A140NJ77_PROSM</name>
<dbReference type="PATRIC" id="fig|1157951.4.peg.1035"/>
<evidence type="ECO:0000313" key="3">
    <source>
        <dbReference type="Proteomes" id="UP000005012"/>
    </source>
</evidence>
<dbReference type="CDD" id="cd04301">
    <property type="entry name" value="NAT_SF"/>
    <property type="match status" value="1"/>
</dbReference>
<sequence>MTIRITTSPSESEVARIHQSLINYNLQFFSEDIHSPLAVFYEQEGEILGGITGSTLGNWLRINYFWLEESLRKQGIGSQLIQAMENKAKELGAKYAQVDTFSFQAKPFYEKQGYQVISTLIEYPIKHERYYFMKAL</sequence>
<dbReference type="RefSeq" id="WP_004922612.1">
    <property type="nucleotide sequence ID" value="NC_017731.1"/>
</dbReference>
<dbReference type="SUPFAM" id="SSF55729">
    <property type="entry name" value="Acyl-CoA N-acyltransferases (Nat)"/>
    <property type="match status" value="1"/>
</dbReference>
<gene>
    <name evidence="2" type="ordered locus">S70_05230</name>
</gene>
<protein>
    <submittedName>
        <fullName evidence="2">Acetyltransferase</fullName>
    </submittedName>
</protein>
<reference evidence="3" key="2">
    <citation type="submission" date="2012-04" db="EMBL/GenBank/DDBJ databases">
        <title>Complete genome sequence of Providencia stuartii clinical isolate MRSN 2154.</title>
        <authorList>
            <person name="Clifford R.J."/>
            <person name="Hang J."/>
            <person name="Riley M.C."/>
            <person name="Onmus-Leone F."/>
            <person name="Kuschner R.A."/>
            <person name="Lesho E.P."/>
            <person name="Waterman P.E."/>
        </authorList>
    </citation>
    <scope>NUCLEOTIDE SEQUENCE [LARGE SCALE GENOMIC DNA]</scope>
    <source>
        <strain evidence="3">MRSN 2154</strain>
    </source>
</reference>
<dbReference type="Pfam" id="PF00583">
    <property type="entry name" value="Acetyltransf_1"/>
    <property type="match status" value="1"/>
</dbReference>
<proteinExistence type="predicted"/>
<dbReference type="InterPro" id="IPR000182">
    <property type="entry name" value="GNAT_dom"/>
</dbReference>
<dbReference type="GO" id="GO:0016747">
    <property type="term" value="F:acyltransferase activity, transferring groups other than amino-acyl groups"/>
    <property type="evidence" value="ECO:0007669"/>
    <property type="project" value="InterPro"/>
</dbReference>
<dbReference type="Proteomes" id="UP000005012">
    <property type="component" value="Chromosome"/>
</dbReference>
<accession>A0A140NJ77</accession>
<evidence type="ECO:0000313" key="2">
    <source>
        <dbReference type="EMBL" id="AFH92923.1"/>
    </source>
</evidence>
<dbReference type="HOGENOM" id="CLU_115862_3_0_6"/>
<dbReference type="InterPro" id="IPR016181">
    <property type="entry name" value="Acyl_CoA_acyltransferase"/>
</dbReference>
<dbReference type="GeneID" id="93518291"/>
<evidence type="ECO:0000259" key="1">
    <source>
        <dbReference type="PROSITE" id="PS51186"/>
    </source>
</evidence>
<organism evidence="2 3">
    <name type="scientific">Providencia stuartii (strain MRSN 2154)</name>
    <dbReference type="NCBI Taxonomy" id="1157951"/>
    <lineage>
        <taxon>Bacteria</taxon>
        <taxon>Pseudomonadati</taxon>
        <taxon>Pseudomonadota</taxon>
        <taxon>Gammaproteobacteria</taxon>
        <taxon>Enterobacterales</taxon>
        <taxon>Morganellaceae</taxon>
        <taxon>Providencia</taxon>
    </lineage>
</organism>
<dbReference type="AlphaFoldDB" id="A0A140NJ77"/>
<dbReference type="PROSITE" id="PS51186">
    <property type="entry name" value="GNAT"/>
    <property type="match status" value="1"/>
</dbReference>